<accession>E9EHC7</accession>
<evidence type="ECO:0000313" key="8">
    <source>
        <dbReference type="EMBL" id="EFY84685.1"/>
    </source>
</evidence>
<evidence type="ECO:0000256" key="6">
    <source>
        <dbReference type="SAM" id="SignalP"/>
    </source>
</evidence>
<dbReference type="OrthoDB" id="6039950at2759"/>
<comment type="similarity">
    <text evidence="1">Belongs to the glycosyl hydrolase 29 family.</text>
</comment>
<evidence type="ECO:0000256" key="4">
    <source>
        <dbReference type="ARBA" id="ARBA00022801"/>
    </source>
</evidence>
<keyword evidence="3 6" id="KW-0732">Signal</keyword>
<dbReference type="InterPro" id="IPR017853">
    <property type="entry name" value="GH"/>
</dbReference>
<dbReference type="PANTHER" id="PTHR10030">
    <property type="entry name" value="ALPHA-L-FUCOSIDASE"/>
    <property type="match status" value="1"/>
</dbReference>
<dbReference type="Proteomes" id="UP000002499">
    <property type="component" value="Unassembled WGS sequence"/>
</dbReference>
<dbReference type="KEGG" id="maw:19253586"/>
<sequence length="217" mass="24060">MPSLGLITLLFFVSGVIRASGRSRGWRPPFKPRYRISPIDGSKIALPTKEQLAFQDREIGALIHFDVATWLSIDGCNSDPSLVPNASLFDPTLINTNQWFDSVTSLGVKYAALAVKHYCGFASWPSQVTFPTRHGNQRIRYNYTTTDSPLDGLDVAKEFVDSAREYNVGHGSYYSVVVNNFLNAQKSRVRTSKLSPGRVGITNATCNQIVLDQLSEL</sequence>
<organism evidence="9">
    <name type="scientific">Metarhizium acridum (strain CQMa 102)</name>
    <dbReference type="NCBI Taxonomy" id="655827"/>
    <lineage>
        <taxon>Eukaryota</taxon>
        <taxon>Fungi</taxon>
        <taxon>Dikarya</taxon>
        <taxon>Ascomycota</taxon>
        <taxon>Pezizomycotina</taxon>
        <taxon>Sordariomycetes</taxon>
        <taxon>Hypocreomycetidae</taxon>
        <taxon>Hypocreales</taxon>
        <taxon>Clavicipitaceae</taxon>
        <taxon>Metarhizium</taxon>
    </lineage>
</organism>
<dbReference type="InterPro" id="IPR000933">
    <property type="entry name" value="Glyco_hydro_29"/>
</dbReference>
<dbReference type="EMBL" id="GL698611">
    <property type="protein sequence ID" value="EFY84685.1"/>
    <property type="molecule type" value="Genomic_DNA"/>
</dbReference>
<dbReference type="Pfam" id="PF01120">
    <property type="entry name" value="Alpha_L_fucos"/>
    <property type="match status" value="1"/>
</dbReference>
<evidence type="ECO:0000256" key="2">
    <source>
        <dbReference type="ARBA" id="ARBA00012662"/>
    </source>
</evidence>
<feature type="chain" id="PRO_5003238513" description="alpha-L-fucosidase" evidence="6">
    <location>
        <begin position="20"/>
        <end position="217"/>
    </location>
</feature>
<dbReference type="EC" id="3.2.1.51" evidence="2"/>
<evidence type="ECO:0000259" key="7">
    <source>
        <dbReference type="Pfam" id="PF01120"/>
    </source>
</evidence>
<dbReference type="PANTHER" id="PTHR10030:SF37">
    <property type="entry name" value="ALPHA-L-FUCOSIDASE-RELATED"/>
    <property type="match status" value="1"/>
</dbReference>
<dbReference type="AlphaFoldDB" id="E9EHC7"/>
<dbReference type="InParanoid" id="E9EHC7"/>
<evidence type="ECO:0000256" key="1">
    <source>
        <dbReference type="ARBA" id="ARBA00007951"/>
    </source>
</evidence>
<reference evidence="8 9" key="1">
    <citation type="journal article" date="2011" name="PLoS Genet.">
        <title>Genome sequencing and comparative transcriptomics of the model entomopathogenic fungi Metarhizium anisopliae and M. acridum.</title>
        <authorList>
            <person name="Gao Q."/>
            <person name="Jin K."/>
            <person name="Ying S.H."/>
            <person name="Zhang Y."/>
            <person name="Xiao G."/>
            <person name="Shang Y."/>
            <person name="Duan Z."/>
            <person name="Hu X."/>
            <person name="Xie X.Q."/>
            <person name="Zhou G."/>
            <person name="Peng G."/>
            <person name="Luo Z."/>
            <person name="Huang W."/>
            <person name="Wang B."/>
            <person name="Fang W."/>
            <person name="Wang S."/>
            <person name="Zhong Y."/>
            <person name="Ma L.J."/>
            <person name="St Leger R.J."/>
            <person name="Zhao G.P."/>
            <person name="Pei Y."/>
            <person name="Feng M.G."/>
            <person name="Xia Y."/>
            <person name="Wang C."/>
        </authorList>
    </citation>
    <scope>NUCLEOTIDE SEQUENCE [LARGE SCALE GENOMIC DNA]</scope>
    <source>
        <strain evidence="8 9">CQMa 102</strain>
    </source>
</reference>
<gene>
    <name evidence="8" type="ORF">MAC_09275</name>
</gene>
<dbReference type="HOGENOM" id="CLU_1272564_0_0_1"/>
<feature type="domain" description="Glycoside hydrolase family 29 N-terminal" evidence="7">
    <location>
        <begin position="86"/>
        <end position="183"/>
    </location>
</feature>
<dbReference type="GO" id="GO:0004560">
    <property type="term" value="F:alpha-L-fucosidase activity"/>
    <property type="evidence" value="ECO:0007669"/>
    <property type="project" value="UniProtKB-EC"/>
</dbReference>
<dbReference type="OMA" id="WMEAIKS"/>
<keyword evidence="5" id="KW-0326">Glycosidase</keyword>
<name>E9EHC7_METAQ</name>
<dbReference type="GO" id="GO:0016139">
    <property type="term" value="P:glycoside catabolic process"/>
    <property type="evidence" value="ECO:0007669"/>
    <property type="project" value="TreeGrafter"/>
</dbReference>
<dbReference type="InterPro" id="IPR057739">
    <property type="entry name" value="Glyco_hydro_29_N"/>
</dbReference>
<proteinExistence type="inferred from homology"/>
<feature type="signal peptide" evidence="6">
    <location>
        <begin position="1"/>
        <end position="19"/>
    </location>
</feature>
<dbReference type="Gene3D" id="3.20.20.80">
    <property type="entry name" value="Glycosidases"/>
    <property type="match status" value="1"/>
</dbReference>
<evidence type="ECO:0000256" key="5">
    <source>
        <dbReference type="ARBA" id="ARBA00023295"/>
    </source>
</evidence>
<evidence type="ECO:0000313" key="9">
    <source>
        <dbReference type="Proteomes" id="UP000002499"/>
    </source>
</evidence>
<dbReference type="GO" id="GO:0006004">
    <property type="term" value="P:fucose metabolic process"/>
    <property type="evidence" value="ECO:0007669"/>
    <property type="project" value="TreeGrafter"/>
</dbReference>
<protein>
    <recommendedName>
        <fullName evidence="2">alpha-L-fucosidase</fullName>
        <ecNumber evidence="2">3.2.1.51</ecNumber>
    </recommendedName>
</protein>
<dbReference type="SUPFAM" id="SSF51445">
    <property type="entry name" value="(Trans)glycosidases"/>
    <property type="match status" value="1"/>
</dbReference>
<dbReference type="GeneID" id="19253586"/>
<keyword evidence="9" id="KW-1185">Reference proteome</keyword>
<keyword evidence="4" id="KW-0378">Hydrolase</keyword>
<evidence type="ECO:0000256" key="3">
    <source>
        <dbReference type="ARBA" id="ARBA00022729"/>
    </source>
</evidence>
<dbReference type="eggNOG" id="KOG3340">
    <property type="taxonomic scope" value="Eukaryota"/>
</dbReference>